<accession>W3WJ32</accession>
<feature type="modified residue" description="4-aspartylphosphate" evidence="6">
    <location>
        <position position="1178"/>
    </location>
</feature>
<protein>
    <recommendedName>
        <fullName evidence="2">histidine kinase</fullName>
        <ecNumber evidence="2">2.7.13.3</ecNumber>
    </recommendedName>
</protein>
<dbReference type="GO" id="GO:0005886">
    <property type="term" value="C:plasma membrane"/>
    <property type="evidence" value="ECO:0007669"/>
    <property type="project" value="TreeGrafter"/>
</dbReference>
<dbReference type="PROSITE" id="PS50109">
    <property type="entry name" value="HIS_KIN"/>
    <property type="match status" value="1"/>
</dbReference>
<dbReference type="SUPFAM" id="SSF47384">
    <property type="entry name" value="Homodimeric domain of signal transducing histidine kinase"/>
    <property type="match status" value="1"/>
</dbReference>
<dbReference type="EC" id="2.7.13.3" evidence="2"/>
<feature type="compositionally biased region" description="Polar residues" evidence="7">
    <location>
        <begin position="205"/>
        <end position="229"/>
    </location>
</feature>
<feature type="domain" description="PAS" evidence="10">
    <location>
        <begin position="638"/>
        <end position="678"/>
    </location>
</feature>
<dbReference type="CDD" id="cd17546">
    <property type="entry name" value="REC_hyHK_CKI1_RcsC-like"/>
    <property type="match status" value="1"/>
</dbReference>
<dbReference type="HOGENOM" id="CLU_000445_82_4_1"/>
<dbReference type="Pfam" id="PF00512">
    <property type="entry name" value="HisKA"/>
    <property type="match status" value="1"/>
</dbReference>
<organism evidence="11 12">
    <name type="scientific">Pestalotiopsis fici (strain W106-1 / CGMCC3.15140)</name>
    <dbReference type="NCBI Taxonomy" id="1229662"/>
    <lineage>
        <taxon>Eukaryota</taxon>
        <taxon>Fungi</taxon>
        <taxon>Dikarya</taxon>
        <taxon>Ascomycota</taxon>
        <taxon>Pezizomycotina</taxon>
        <taxon>Sordariomycetes</taxon>
        <taxon>Xylariomycetidae</taxon>
        <taxon>Amphisphaeriales</taxon>
        <taxon>Sporocadaceae</taxon>
        <taxon>Pestalotiopsis</taxon>
    </lineage>
</organism>
<evidence type="ECO:0000259" key="8">
    <source>
        <dbReference type="PROSITE" id="PS50109"/>
    </source>
</evidence>
<evidence type="ECO:0000313" key="11">
    <source>
        <dbReference type="EMBL" id="ETS73162.1"/>
    </source>
</evidence>
<keyword evidence="12" id="KW-1185">Reference proteome</keyword>
<dbReference type="EMBL" id="KI912123">
    <property type="protein sequence ID" value="ETS73162.1"/>
    <property type="molecule type" value="Genomic_DNA"/>
</dbReference>
<keyword evidence="3 6" id="KW-0597">Phosphoprotein</keyword>
<dbReference type="InterPro" id="IPR005467">
    <property type="entry name" value="His_kinase_dom"/>
</dbReference>
<dbReference type="OMA" id="FYEMTGH"/>
<dbReference type="SMART" id="SM00388">
    <property type="entry name" value="HisKA"/>
    <property type="match status" value="1"/>
</dbReference>
<dbReference type="InterPro" id="IPR013656">
    <property type="entry name" value="PAS_4"/>
</dbReference>
<dbReference type="PANTHER" id="PTHR43047:SF72">
    <property type="entry name" value="OSMOSENSING HISTIDINE PROTEIN KINASE SLN1"/>
    <property type="match status" value="1"/>
</dbReference>
<dbReference type="NCBIfam" id="TIGR00229">
    <property type="entry name" value="sensory_box"/>
    <property type="match status" value="1"/>
</dbReference>
<feature type="region of interest" description="Disordered" evidence="7">
    <location>
        <begin position="1"/>
        <end position="48"/>
    </location>
</feature>
<evidence type="ECO:0000256" key="4">
    <source>
        <dbReference type="ARBA" id="ARBA00022679"/>
    </source>
</evidence>
<sequence length="1269" mass="140368">MTDSPSTAQSPTVLAADLAVPSHTGVDTDEGDQEGSPASTSITSNQDKLNSRAEFGSLDVCEVLDQDSRPTFVLDLDPDVHVPSPSNGLDPIFSNSALRLHERLSDVIIGNRGQIEPNTGATYQDFRSWTIGVTKHDDSRDCFPLSFLYADMLWTGSTVRKRWRLISGNLWNPGIPIRELSLSSSRPSRESSELSASRPSVIATADSNINTAQTKNSSRQATNRNSGTNPKDIVTNSSSTGDSSQSKRLVLAAPAKACPDWTEPRPKGVITAHIAFARSIRWESTPLGPMKKWSPELRQIVNLVMSNPFPTSLFWGADLTMLYNEAYAIEVAGHKHPNLMGTGFSGPFSEVWDSVGDLFAECARTGVSIRKEDDYIPIHRHGFLEETFYSWSWTPLYGGSKKILGFYNAPFETTQSVLSHRRMQTVNRVGINVSKAKGIKQFWKLLLEALDDNHFDVPFALLYSVGDTEDNDQSSISSSSTMSMKSCFYEGSIGIPLGHIAAPHQLDLKRSREGFVPSFREAMRTREPTLLHTRDGSLPEELLDGIQWRGFGEPCDKAVIFPVRPTNGETVLAFLVLGVNPRRPYDDGYRAFSSMLNRQLATSLASFMLFEEEVRRNRDAAEAAALESEHLTEQLALQTNRLRRMTELSPLGMFLFDPDGVLREANDRYHEMTGHPRETTYEMSWMEQIEEGSRKASEEGWHRMIVEHQPWTAELQLKRLLVKPVDLDGEDIEYWVMITAQPEFSADGSVRAIMGSITDISHLKWAQGLQNLRLQEAEETRRQQNEFIDITSHEMRNPLSAILQCADDIMATLNSKRATAQKPSLQDVESCLEAAHTISICVQHQKSIVDDILTVSKLDSSLLVITPVAARPTEVVKRAVQMFESELQAKDIRMVHEARSSFEDLAVEWATFDPSRVLQILINLITNAIKFTAASTTRNITVSVDVSREPPITNPIPDFQYIPPKTVNSNVISGEEWGNDEVLYLRFKVQDTGCGLTPEEIKVLFTKFSQASPRTHAQYGGSGLGLFISRQLAELHGGRIGVSSIAGSGSSFGFFIAARRASSPANTDAGAAIAANLELEVGQESLTHQVTPQRQDLAAPGPVADLIATKAVPKFDPHDLEILVVEDNLVNQTVLVKQLRKRGIGVNTANDGLEALAFLDDTEFRKVGGKRLSVILMDLEMPNMDGLTCVREIRKMEVSGAISGHVPVIAVTANVRDEQIAIAKRSGMDDVVSKPFRILELLKKIEALLGEVPEQNSVASGAIDTKENW</sequence>
<dbReference type="CDD" id="cd00130">
    <property type="entry name" value="PAS"/>
    <property type="match status" value="1"/>
</dbReference>
<dbReference type="Pfam" id="PF00072">
    <property type="entry name" value="Response_reg"/>
    <property type="match status" value="1"/>
</dbReference>
<dbReference type="InterPro" id="IPR001789">
    <property type="entry name" value="Sig_transdc_resp-reg_receiver"/>
</dbReference>
<reference evidence="12" key="1">
    <citation type="journal article" date="2015" name="BMC Genomics">
        <title>Genomic and transcriptomic analysis of the endophytic fungus Pestalotiopsis fici reveals its lifestyle and high potential for synthesis of natural products.</title>
        <authorList>
            <person name="Wang X."/>
            <person name="Zhang X."/>
            <person name="Liu L."/>
            <person name="Xiang M."/>
            <person name="Wang W."/>
            <person name="Sun X."/>
            <person name="Che Y."/>
            <person name="Guo L."/>
            <person name="Liu G."/>
            <person name="Guo L."/>
            <person name="Wang C."/>
            <person name="Yin W.B."/>
            <person name="Stadler M."/>
            <person name="Zhang X."/>
            <person name="Liu X."/>
        </authorList>
    </citation>
    <scope>NUCLEOTIDE SEQUENCE [LARGE SCALE GENOMIC DNA]</scope>
    <source>
        <strain evidence="12">W106-1 / CGMCC3.15140</strain>
    </source>
</reference>
<feature type="domain" description="Response regulatory" evidence="9">
    <location>
        <begin position="1121"/>
        <end position="1249"/>
    </location>
</feature>
<feature type="compositionally biased region" description="Polar residues" evidence="7">
    <location>
        <begin position="1"/>
        <end position="12"/>
    </location>
</feature>
<feature type="compositionally biased region" description="Polar residues" evidence="7">
    <location>
        <begin position="36"/>
        <end position="48"/>
    </location>
</feature>
<dbReference type="InParanoid" id="W3WJ32"/>
<dbReference type="Proteomes" id="UP000030651">
    <property type="component" value="Unassembled WGS sequence"/>
</dbReference>
<dbReference type="PROSITE" id="PS50110">
    <property type="entry name" value="RESPONSE_REGULATORY"/>
    <property type="match status" value="1"/>
</dbReference>
<gene>
    <name evidence="11" type="ORF">PFICI_15107</name>
</gene>
<dbReference type="InterPro" id="IPR058846">
    <property type="entry name" value="PAS-like"/>
</dbReference>
<evidence type="ECO:0000259" key="9">
    <source>
        <dbReference type="PROSITE" id="PS50110"/>
    </source>
</evidence>
<evidence type="ECO:0000259" key="10">
    <source>
        <dbReference type="PROSITE" id="PS50112"/>
    </source>
</evidence>
<keyword evidence="4" id="KW-0808">Transferase</keyword>
<evidence type="ECO:0000256" key="7">
    <source>
        <dbReference type="SAM" id="MobiDB-lite"/>
    </source>
</evidence>
<dbReference type="Gene3D" id="3.30.450.20">
    <property type="entry name" value="PAS domain"/>
    <property type="match status" value="2"/>
</dbReference>
<dbReference type="Pfam" id="PF02518">
    <property type="entry name" value="HATPase_c"/>
    <property type="match status" value="1"/>
</dbReference>
<evidence type="ECO:0000256" key="5">
    <source>
        <dbReference type="ARBA" id="ARBA00022777"/>
    </source>
</evidence>
<dbReference type="GO" id="GO:0000155">
    <property type="term" value="F:phosphorelay sensor kinase activity"/>
    <property type="evidence" value="ECO:0007669"/>
    <property type="project" value="InterPro"/>
</dbReference>
<feature type="domain" description="Histidine kinase" evidence="8">
    <location>
        <begin position="790"/>
        <end position="1060"/>
    </location>
</feature>
<dbReference type="PROSITE" id="PS50112">
    <property type="entry name" value="PAS"/>
    <property type="match status" value="1"/>
</dbReference>
<dbReference type="CDD" id="cd16922">
    <property type="entry name" value="HATPase_EvgS-ArcB-TorS-like"/>
    <property type="match status" value="1"/>
</dbReference>
<name>W3WJ32_PESFW</name>
<dbReference type="Pfam" id="PF08448">
    <property type="entry name" value="PAS_4"/>
    <property type="match status" value="1"/>
</dbReference>
<evidence type="ECO:0000256" key="3">
    <source>
        <dbReference type="ARBA" id="ARBA00022553"/>
    </source>
</evidence>
<dbReference type="Gene3D" id="3.40.50.2300">
    <property type="match status" value="1"/>
</dbReference>
<dbReference type="GeneID" id="19280120"/>
<dbReference type="GO" id="GO:0009927">
    <property type="term" value="F:histidine phosphotransfer kinase activity"/>
    <property type="evidence" value="ECO:0007669"/>
    <property type="project" value="TreeGrafter"/>
</dbReference>
<evidence type="ECO:0000256" key="6">
    <source>
        <dbReference type="PROSITE-ProRule" id="PRU00169"/>
    </source>
</evidence>
<proteinExistence type="predicted"/>
<dbReference type="Pfam" id="PF26131">
    <property type="entry name" value="PAS-like"/>
    <property type="match status" value="1"/>
</dbReference>
<dbReference type="SUPFAM" id="SSF55874">
    <property type="entry name" value="ATPase domain of HSP90 chaperone/DNA topoisomerase II/histidine kinase"/>
    <property type="match status" value="1"/>
</dbReference>
<evidence type="ECO:0000313" key="12">
    <source>
        <dbReference type="Proteomes" id="UP000030651"/>
    </source>
</evidence>
<dbReference type="InterPro" id="IPR004358">
    <property type="entry name" value="Sig_transdc_His_kin-like_C"/>
</dbReference>
<dbReference type="InterPro" id="IPR003594">
    <property type="entry name" value="HATPase_dom"/>
</dbReference>
<dbReference type="InterPro" id="IPR003661">
    <property type="entry name" value="HisK_dim/P_dom"/>
</dbReference>
<dbReference type="SMART" id="SM00091">
    <property type="entry name" value="PAS"/>
    <property type="match status" value="1"/>
</dbReference>
<comment type="catalytic activity">
    <reaction evidence="1">
        <text>ATP + protein L-histidine = ADP + protein N-phospho-L-histidine.</text>
        <dbReference type="EC" id="2.7.13.3"/>
    </reaction>
</comment>
<evidence type="ECO:0000256" key="1">
    <source>
        <dbReference type="ARBA" id="ARBA00000085"/>
    </source>
</evidence>
<dbReference type="Gene3D" id="3.30.565.10">
    <property type="entry name" value="Histidine kinase-like ATPase, C-terminal domain"/>
    <property type="match status" value="1"/>
</dbReference>
<dbReference type="OrthoDB" id="303614at2759"/>
<keyword evidence="5" id="KW-0418">Kinase</keyword>
<dbReference type="InterPro" id="IPR035965">
    <property type="entry name" value="PAS-like_dom_sf"/>
</dbReference>
<dbReference type="SMART" id="SM00387">
    <property type="entry name" value="HATPase_c"/>
    <property type="match status" value="1"/>
</dbReference>
<dbReference type="InterPro" id="IPR000014">
    <property type="entry name" value="PAS"/>
</dbReference>
<feature type="compositionally biased region" description="Low complexity" evidence="7">
    <location>
        <begin position="237"/>
        <end position="246"/>
    </location>
</feature>
<dbReference type="Gene3D" id="1.10.287.130">
    <property type="match status" value="1"/>
</dbReference>
<dbReference type="SUPFAM" id="SSF52172">
    <property type="entry name" value="CheY-like"/>
    <property type="match status" value="1"/>
</dbReference>
<dbReference type="InterPro" id="IPR036097">
    <property type="entry name" value="HisK_dim/P_sf"/>
</dbReference>
<dbReference type="KEGG" id="pfy:PFICI_15107"/>
<dbReference type="CDD" id="cd00082">
    <property type="entry name" value="HisKA"/>
    <property type="match status" value="1"/>
</dbReference>
<feature type="region of interest" description="Disordered" evidence="7">
    <location>
        <begin position="182"/>
        <end position="247"/>
    </location>
</feature>
<dbReference type="eggNOG" id="KOG0519">
    <property type="taxonomic scope" value="Eukaryota"/>
</dbReference>
<dbReference type="InterPro" id="IPR011006">
    <property type="entry name" value="CheY-like_superfamily"/>
</dbReference>
<dbReference type="SUPFAM" id="SSF55785">
    <property type="entry name" value="PYP-like sensor domain (PAS domain)"/>
    <property type="match status" value="1"/>
</dbReference>
<dbReference type="RefSeq" id="XP_007841879.1">
    <property type="nucleotide sequence ID" value="XM_007843688.1"/>
</dbReference>
<dbReference type="InterPro" id="IPR036890">
    <property type="entry name" value="HATPase_C_sf"/>
</dbReference>
<evidence type="ECO:0000256" key="2">
    <source>
        <dbReference type="ARBA" id="ARBA00012438"/>
    </source>
</evidence>
<dbReference type="SMART" id="SM00448">
    <property type="entry name" value="REC"/>
    <property type="match status" value="1"/>
</dbReference>
<dbReference type="AlphaFoldDB" id="W3WJ32"/>
<dbReference type="PRINTS" id="PR00344">
    <property type="entry name" value="BCTRLSENSOR"/>
</dbReference>
<dbReference type="PANTHER" id="PTHR43047">
    <property type="entry name" value="TWO-COMPONENT HISTIDINE PROTEIN KINASE"/>
    <property type="match status" value="1"/>
</dbReference>